<keyword evidence="2" id="KW-1133">Transmembrane helix</keyword>
<protein>
    <submittedName>
        <fullName evidence="3">Uncharacterized protein</fullName>
    </submittedName>
</protein>
<name>A0A2M8ELA0_UNCKA</name>
<gene>
    <name evidence="3" type="ORF">CO058_03110</name>
</gene>
<dbReference type="PANTHER" id="PTHR30469">
    <property type="entry name" value="MULTIDRUG RESISTANCE PROTEIN MDTA"/>
    <property type="match status" value="1"/>
</dbReference>
<evidence type="ECO:0000313" key="4">
    <source>
        <dbReference type="Proteomes" id="UP000229756"/>
    </source>
</evidence>
<dbReference type="InterPro" id="IPR006143">
    <property type="entry name" value="RND_pump_MFP"/>
</dbReference>
<dbReference type="PANTHER" id="PTHR30469:SF33">
    <property type="entry name" value="SLR1207 PROTEIN"/>
    <property type="match status" value="1"/>
</dbReference>
<organism evidence="3 4">
    <name type="scientific">candidate division WWE3 bacterium CG_4_9_14_0_2_um_filter_35_11</name>
    <dbReference type="NCBI Taxonomy" id="1975077"/>
    <lineage>
        <taxon>Bacteria</taxon>
        <taxon>Katanobacteria</taxon>
    </lineage>
</organism>
<accession>A0A2M8ELA0</accession>
<dbReference type="NCBIfam" id="TIGR01730">
    <property type="entry name" value="RND_mfp"/>
    <property type="match status" value="1"/>
</dbReference>
<keyword evidence="2" id="KW-0472">Membrane</keyword>
<proteinExistence type="inferred from homology"/>
<dbReference type="Gene3D" id="2.40.50.100">
    <property type="match status" value="1"/>
</dbReference>
<keyword evidence="2" id="KW-0812">Transmembrane</keyword>
<dbReference type="GO" id="GO:0015562">
    <property type="term" value="F:efflux transmembrane transporter activity"/>
    <property type="evidence" value="ECO:0007669"/>
    <property type="project" value="TreeGrafter"/>
</dbReference>
<sequence>MKRIYIYIVGALAILIIGIYFIRSKQSPIAVDLVEIQQVEVESTISASGIVKSENQANLAFSASGKITYLGPQKGTQVSKGQLLAQIYAFPQAKSSQSAKDSRDIAIRNKEAYIDTYADASSDFHNSDEYKIQIRKYDELISQAESSYQSIVGSLDNLKIRSAFAGTILNVTKDVGEIASAGETIYEITDLSKKYFEVAIDQEDFGKIKIDQQAHISLDAHADEVFEGKVYELPNSAETGSTNNGSFVIKIKVEDKANNELPILIGMTGDVDVVIQKSEGVVTAIPFDAIYTDTDGSNYVWTLVSGNIIRKKNIKIGVEGNLYTEVIGLDSLTQVITSADSKIELLDGKPGKITNQ</sequence>
<feature type="transmembrane region" description="Helical" evidence="2">
    <location>
        <begin position="5"/>
        <end position="22"/>
    </location>
</feature>
<dbReference type="GO" id="GO:1990281">
    <property type="term" value="C:efflux pump complex"/>
    <property type="evidence" value="ECO:0007669"/>
    <property type="project" value="TreeGrafter"/>
</dbReference>
<dbReference type="EMBL" id="PFSJ01000024">
    <property type="protein sequence ID" value="PJC23477.1"/>
    <property type="molecule type" value="Genomic_DNA"/>
</dbReference>
<comment type="similarity">
    <text evidence="1">Belongs to the membrane fusion protein (MFP) (TC 8.A.1) family.</text>
</comment>
<dbReference type="Gene3D" id="2.40.30.170">
    <property type="match status" value="1"/>
</dbReference>
<evidence type="ECO:0000313" key="3">
    <source>
        <dbReference type="EMBL" id="PJC23477.1"/>
    </source>
</evidence>
<evidence type="ECO:0000256" key="1">
    <source>
        <dbReference type="ARBA" id="ARBA00009477"/>
    </source>
</evidence>
<dbReference type="AlphaFoldDB" id="A0A2M8ELA0"/>
<comment type="caution">
    <text evidence="3">The sequence shown here is derived from an EMBL/GenBank/DDBJ whole genome shotgun (WGS) entry which is preliminary data.</text>
</comment>
<reference evidence="4" key="1">
    <citation type="submission" date="2017-09" db="EMBL/GenBank/DDBJ databases">
        <title>Depth-based differentiation of microbial function through sediment-hosted aquifers and enrichment of novel symbionts in the deep terrestrial subsurface.</title>
        <authorList>
            <person name="Probst A.J."/>
            <person name="Ladd B."/>
            <person name="Jarett J.K."/>
            <person name="Geller-Mcgrath D.E."/>
            <person name="Sieber C.M.K."/>
            <person name="Emerson J.B."/>
            <person name="Anantharaman K."/>
            <person name="Thomas B.C."/>
            <person name="Malmstrom R."/>
            <person name="Stieglmeier M."/>
            <person name="Klingl A."/>
            <person name="Woyke T."/>
            <person name="Ryan C.M."/>
            <person name="Banfield J.F."/>
        </authorList>
    </citation>
    <scope>NUCLEOTIDE SEQUENCE [LARGE SCALE GENOMIC DNA]</scope>
</reference>
<dbReference type="Proteomes" id="UP000229756">
    <property type="component" value="Unassembled WGS sequence"/>
</dbReference>
<dbReference type="SUPFAM" id="SSF111369">
    <property type="entry name" value="HlyD-like secretion proteins"/>
    <property type="match status" value="1"/>
</dbReference>
<evidence type="ECO:0000256" key="2">
    <source>
        <dbReference type="SAM" id="Phobius"/>
    </source>
</evidence>